<name>A0A6H2EM67_9ACTO</name>
<evidence type="ECO:0008006" key="4">
    <source>
        <dbReference type="Google" id="ProtNLM"/>
    </source>
</evidence>
<proteinExistence type="predicted"/>
<protein>
    <recommendedName>
        <fullName evidence="4">Pilus assembly protein TadE</fullName>
    </recommendedName>
</protein>
<dbReference type="Proteomes" id="UP000502298">
    <property type="component" value="Chromosome"/>
</dbReference>
<feature type="transmembrane region" description="Helical" evidence="1">
    <location>
        <begin position="21"/>
        <end position="46"/>
    </location>
</feature>
<evidence type="ECO:0000256" key="1">
    <source>
        <dbReference type="SAM" id="Phobius"/>
    </source>
</evidence>
<dbReference type="AlphaFoldDB" id="A0A6H2EM67"/>
<reference evidence="2 3" key="1">
    <citation type="submission" date="2020-03" db="EMBL/GenBank/DDBJ databases">
        <title>Complete genome of Arcanobacterium buesumensis sp. nov. strain 2701.</title>
        <authorList>
            <person name="Borowiak M."/>
            <person name="Alssahen M."/>
            <person name="Laemmler C."/>
            <person name="Malorny B."/>
            <person name="Hassan A."/>
            <person name="Prenger-Berninghoff E."/>
            <person name="Ploetz M."/>
            <person name="Abdulmawjood A."/>
        </authorList>
    </citation>
    <scope>NUCLEOTIDE SEQUENCE [LARGE SCALE GENOMIC DNA]</scope>
    <source>
        <strain evidence="2 3">2701</strain>
    </source>
</reference>
<keyword evidence="3" id="KW-1185">Reference proteome</keyword>
<gene>
    <name evidence="2" type="ORF">HC352_06325</name>
</gene>
<keyword evidence="1" id="KW-0812">Transmembrane</keyword>
<keyword evidence="1" id="KW-0472">Membrane</keyword>
<dbReference type="EMBL" id="CP050804">
    <property type="protein sequence ID" value="QJC22161.1"/>
    <property type="molecule type" value="Genomic_DNA"/>
</dbReference>
<accession>A0A6H2EM67</accession>
<dbReference type="KEGG" id="arca:HC352_06325"/>
<sequence length="144" mass="15379">MNNHLKRAKGRTAVCEPGNAIVEFVGIMVVIIGPALILLMSLSAVLEAQFSVQAATREAVREVVRAPEVDVLHKAQEIALDVWSDRGHSERLTVSVMCEPSGCQTPGASIEVTVSTQIVLPATGILVPVSAAYTMDSDIFRNVP</sequence>
<keyword evidence="1" id="KW-1133">Transmembrane helix</keyword>
<evidence type="ECO:0000313" key="2">
    <source>
        <dbReference type="EMBL" id="QJC22161.1"/>
    </source>
</evidence>
<organism evidence="2 3">
    <name type="scientific">Arcanobacterium buesumense</name>
    <dbReference type="NCBI Taxonomy" id="2722751"/>
    <lineage>
        <taxon>Bacteria</taxon>
        <taxon>Bacillati</taxon>
        <taxon>Actinomycetota</taxon>
        <taxon>Actinomycetes</taxon>
        <taxon>Actinomycetales</taxon>
        <taxon>Actinomycetaceae</taxon>
        <taxon>Arcanobacterium</taxon>
    </lineage>
</organism>
<evidence type="ECO:0000313" key="3">
    <source>
        <dbReference type="Proteomes" id="UP000502298"/>
    </source>
</evidence>